<sequence length="72" mass="8502">MREHPVDYDPVKHPKHYTWIPGIECIDVVKYFNFCMGGAIKYIWRADRKGNKVEDLQKAIELLQAEIKREIG</sequence>
<dbReference type="Pfam" id="PF11753">
    <property type="entry name" value="DUF3310"/>
    <property type="match status" value="1"/>
</dbReference>
<name>A0A6M3LHA5_9ZZZZ</name>
<dbReference type="InterPro" id="IPR021739">
    <property type="entry name" value="SaV-like"/>
</dbReference>
<organism evidence="1">
    <name type="scientific">viral metagenome</name>
    <dbReference type="NCBI Taxonomy" id="1070528"/>
    <lineage>
        <taxon>unclassified sequences</taxon>
        <taxon>metagenomes</taxon>
        <taxon>organismal metagenomes</taxon>
    </lineage>
</organism>
<proteinExistence type="predicted"/>
<gene>
    <name evidence="1" type="ORF">MM415B03920_0008</name>
</gene>
<dbReference type="EMBL" id="MT143214">
    <property type="protein sequence ID" value="QJA94230.1"/>
    <property type="molecule type" value="Genomic_DNA"/>
</dbReference>
<evidence type="ECO:0000313" key="1">
    <source>
        <dbReference type="EMBL" id="QJA94230.1"/>
    </source>
</evidence>
<accession>A0A6M3LHA5</accession>
<reference evidence="1" key="1">
    <citation type="submission" date="2020-03" db="EMBL/GenBank/DDBJ databases">
        <title>The deep terrestrial virosphere.</title>
        <authorList>
            <person name="Holmfeldt K."/>
            <person name="Nilsson E."/>
            <person name="Simone D."/>
            <person name="Lopez-Fernandez M."/>
            <person name="Wu X."/>
            <person name="de Brujin I."/>
            <person name="Lundin D."/>
            <person name="Andersson A."/>
            <person name="Bertilsson S."/>
            <person name="Dopson M."/>
        </authorList>
    </citation>
    <scope>NUCLEOTIDE SEQUENCE</scope>
    <source>
        <strain evidence="1">MM415B03920</strain>
    </source>
</reference>
<protein>
    <submittedName>
        <fullName evidence="1">Putative structural protein</fullName>
    </submittedName>
</protein>
<dbReference type="AlphaFoldDB" id="A0A6M3LHA5"/>